<reference evidence="9 10" key="1">
    <citation type="submission" date="2019-05" db="EMBL/GenBank/DDBJ databases">
        <authorList>
            <consortium name="Pathogen Informatics"/>
        </authorList>
    </citation>
    <scope>NUCLEOTIDE SEQUENCE [LARGE SCALE GENOMIC DNA]</scope>
    <source>
        <strain evidence="9 10">NM319</strain>
    </source>
</reference>
<accession>A0ABY6TIE0</accession>
<evidence type="ECO:0000313" key="9">
    <source>
        <dbReference type="EMBL" id="VTU05883.1"/>
    </source>
</evidence>
<feature type="compositionally biased region" description="Polar residues" evidence="6">
    <location>
        <begin position="8"/>
        <end position="25"/>
    </location>
</feature>
<dbReference type="Pfam" id="PF04357">
    <property type="entry name" value="TamB"/>
    <property type="match status" value="1"/>
</dbReference>
<keyword evidence="2 7" id="KW-0812">Transmembrane</keyword>
<feature type="domain" description="Translocation and assembly module TamB C-terminal" evidence="8">
    <location>
        <begin position="974"/>
        <end position="1317"/>
    </location>
</feature>
<keyword evidence="5" id="KW-0175">Coiled coil</keyword>
<name>A0ABY6TIE0_9PAST</name>
<evidence type="ECO:0000256" key="1">
    <source>
        <dbReference type="ARBA" id="ARBA00004167"/>
    </source>
</evidence>
<dbReference type="GeneID" id="86154623"/>
<dbReference type="InterPro" id="IPR007452">
    <property type="entry name" value="TamB_C"/>
</dbReference>
<evidence type="ECO:0000256" key="3">
    <source>
        <dbReference type="ARBA" id="ARBA00022989"/>
    </source>
</evidence>
<dbReference type="Proteomes" id="UP000308167">
    <property type="component" value="Unassembled WGS sequence"/>
</dbReference>
<feature type="coiled-coil region" evidence="5">
    <location>
        <begin position="211"/>
        <end position="238"/>
    </location>
</feature>
<evidence type="ECO:0000256" key="4">
    <source>
        <dbReference type="ARBA" id="ARBA00023136"/>
    </source>
</evidence>
<evidence type="ECO:0000313" key="10">
    <source>
        <dbReference type="Proteomes" id="UP000308167"/>
    </source>
</evidence>
<dbReference type="PANTHER" id="PTHR36985">
    <property type="entry name" value="TRANSLOCATION AND ASSEMBLY MODULE SUBUNIT TAMB"/>
    <property type="match status" value="1"/>
</dbReference>
<gene>
    <name evidence="9" type="ORF">SAMEA1410922_00216</name>
</gene>
<keyword evidence="4 7" id="KW-0472">Membrane</keyword>
<evidence type="ECO:0000256" key="2">
    <source>
        <dbReference type="ARBA" id="ARBA00022692"/>
    </source>
</evidence>
<feature type="transmembrane region" description="Helical" evidence="7">
    <location>
        <begin position="33"/>
        <end position="56"/>
    </location>
</feature>
<dbReference type="EMBL" id="CABFKI010000001">
    <property type="protein sequence ID" value="VTU05883.1"/>
    <property type="molecule type" value="Genomic_DNA"/>
</dbReference>
<dbReference type="RefSeq" id="WP_135709083.1">
    <property type="nucleotide sequence ID" value="NZ_CABFKI010000001.1"/>
</dbReference>
<sequence>MTIKQEKQTPSMADPTTGSSTPNNVQEKKKSRFFYRTFMSIAAFFVIIISAIAGIIGTEKGTRWAFSLAENVINGFSIGEVQGKLQNGLTLKKVKFVNNGVDVNVDNAYLHLDFSCLLQSEICVEDIDIQNTKVKMTTMSSPASEDTQTASSSTGAISLPLAVKIKNIRIDNTQLQIDHHQISLKKFQTALSLNSHSGFTLAPTLIDGFHVQTLLTQAQFEQQQKEEAQQALKEAQDTTPIDWAAIEQGLTPAILGNVQEINMPFDIQIEDLQIKNSDYKVSVENHIQQEISLPKGQIQAQLKEGQLDIKNFVVESSLGSIDAVGSINLTGEMPLNLKLNTDIAEVKSENELIWPQTHAEVQLSGALKNITALSVKMQGEINAELTGQVELNKEKLPLQLNLTGKSAQYAFVAGDPLKLKDINLNVSGNLLDYRVTLTGQADGFWVPTNSHVELTGSGKLYEADVEKLNIKALNGAAEIQGKVDWKDGAAWESQVKFDKVKVSDYARYVNLLKDFPAILSGTASSSGFAGGSKGWLSETTNVDLTGSIHQRPLSLKGHILTGAETPLKVSDLLFIYGENKLTANGILDTHSDFKLAIQAPNLRGLLPNFTASLNGNINLSGDISAPNLDLDLAGNHIQFKDLHLNKISAKSKLISNEQLQGNIDLTLNGFRYGEKIKLDSVTLMAKGNEKNHQIQLHSQGAPLTLDLDFSGNFDRTLQQWKGSFNRTAIKSPMGELKNNQFNIAYDNHNINAQISAHCWTHPDIELCFPQAFNVGNSGEIPFDLKKLDLKLVNKLTENETFKGHLNSQGKFSWFKDKPFKLDVKVNGDTIDFAQKIDYRTFKLGINKLSVNTQINDNNLTANANIYLQNQGRIESELKVSDLLQTRKLGGSLKITGINLNILNQLLAGGEKISGDINGHLNFAGNLNAPLLNGSLNLNNTKAILNAMPFDINQGELMLGFHGSSSTMTGYIQTAESRLDLDGDANWQQLEHWRTRVRARAKAFYLNVPSIAKLKISPNVEIKATPTLLDLTGTVDIPWGRIAIESLPESAVSVSSDEVILDKKTKRTMLPLPAESKDGLAIKSDLTITIGDDVSVNAYGLNSHLQGRLMVKQEKGKLGLYGGIDLKQGRYASFGQDLLIRKGQVTFSGIPSQPMLNIEAIRNPEAMEDSKVLAGVKVIGLAESPDVTVFSEPSLPQDQALSYLLTGRSLENSGEAGSGGSVGAALLGMGLAKSGKAVGKIGEVFGISNLNLGTAGVGDSSKVVVSGNLTKDLQIKYGVGLFDGLAEITLRYRLLPQLFLQSVSSTNQTFDVIYQFEF</sequence>
<evidence type="ECO:0000256" key="6">
    <source>
        <dbReference type="SAM" id="MobiDB-lite"/>
    </source>
</evidence>
<dbReference type="PANTHER" id="PTHR36985:SF1">
    <property type="entry name" value="TRANSLOCATION AND ASSEMBLY MODULE SUBUNIT TAMB"/>
    <property type="match status" value="1"/>
</dbReference>
<organism evidence="9 10">
    <name type="scientific">Actinobacillus porcinus</name>
    <dbReference type="NCBI Taxonomy" id="51048"/>
    <lineage>
        <taxon>Bacteria</taxon>
        <taxon>Pseudomonadati</taxon>
        <taxon>Pseudomonadota</taxon>
        <taxon>Gammaproteobacteria</taxon>
        <taxon>Pasteurellales</taxon>
        <taxon>Pasteurellaceae</taxon>
        <taxon>Actinobacillus</taxon>
    </lineage>
</organism>
<evidence type="ECO:0000256" key="5">
    <source>
        <dbReference type="SAM" id="Coils"/>
    </source>
</evidence>
<keyword evidence="10" id="KW-1185">Reference proteome</keyword>
<comment type="subcellular location">
    <subcellularLocation>
        <location evidence="1">Membrane</location>
        <topology evidence="1">Single-pass membrane protein</topology>
    </subcellularLocation>
</comment>
<comment type="caution">
    <text evidence="9">The sequence shown here is derived from an EMBL/GenBank/DDBJ whole genome shotgun (WGS) entry which is preliminary data.</text>
</comment>
<feature type="region of interest" description="Disordered" evidence="6">
    <location>
        <begin position="1"/>
        <end position="25"/>
    </location>
</feature>
<evidence type="ECO:0000256" key="7">
    <source>
        <dbReference type="SAM" id="Phobius"/>
    </source>
</evidence>
<evidence type="ECO:0000259" key="8">
    <source>
        <dbReference type="Pfam" id="PF04357"/>
    </source>
</evidence>
<protein>
    <submittedName>
        <fullName evidence="9">Family of uncharacterized function (DUF490)</fullName>
    </submittedName>
</protein>
<keyword evidence="3 7" id="KW-1133">Transmembrane helix</keyword>
<proteinExistence type="predicted"/>